<proteinExistence type="inferred from homology"/>
<feature type="compositionally biased region" description="Pro residues" evidence="8">
    <location>
        <begin position="34"/>
        <end position="45"/>
    </location>
</feature>
<evidence type="ECO:0000256" key="6">
    <source>
        <dbReference type="ARBA" id="ARBA00035137"/>
    </source>
</evidence>
<reference evidence="10" key="2">
    <citation type="submission" date="2015-01" db="EMBL/GenBank/DDBJ databases">
        <title>Evolutionary Origins and Diversification of the Mycorrhizal Mutualists.</title>
        <authorList>
            <consortium name="DOE Joint Genome Institute"/>
            <consortium name="Mycorrhizal Genomics Consortium"/>
            <person name="Kohler A."/>
            <person name="Kuo A."/>
            <person name="Nagy L.G."/>
            <person name="Floudas D."/>
            <person name="Copeland A."/>
            <person name="Barry K.W."/>
            <person name="Cichocki N."/>
            <person name="Veneault-Fourrey C."/>
            <person name="LaButti K."/>
            <person name="Lindquist E.A."/>
            <person name="Lipzen A."/>
            <person name="Lundell T."/>
            <person name="Morin E."/>
            <person name="Murat C."/>
            <person name="Riley R."/>
            <person name="Ohm R."/>
            <person name="Sun H."/>
            <person name="Tunlid A."/>
            <person name="Henrissat B."/>
            <person name="Grigoriev I.V."/>
            <person name="Hibbett D.S."/>
            <person name="Martin F."/>
        </authorList>
    </citation>
    <scope>NUCLEOTIDE SEQUENCE [LARGE SCALE GENOMIC DNA]</scope>
    <source>
        <strain evidence="10">LaAM-08-1</strain>
    </source>
</reference>
<evidence type="ECO:0000256" key="3">
    <source>
        <dbReference type="ARBA" id="ARBA00022980"/>
    </source>
</evidence>
<dbReference type="STRING" id="1095629.A0A0C9YHM9"/>
<evidence type="ECO:0000256" key="1">
    <source>
        <dbReference type="ARBA" id="ARBA00004173"/>
    </source>
</evidence>
<keyword evidence="5" id="KW-0687">Ribonucleoprotein</keyword>
<keyword evidence="3" id="KW-0689">Ribosomal protein</keyword>
<gene>
    <name evidence="9" type="ORF">K443DRAFT_87183</name>
</gene>
<comment type="subcellular location">
    <subcellularLocation>
        <location evidence="1">Mitochondrion</location>
    </subcellularLocation>
</comment>
<dbReference type="PANTHER" id="PTHR37799">
    <property type="entry name" value="37S RIBOSOMAL PROTEIN S25, MITOCHONDRIAL"/>
    <property type="match status" value="1"/>
</dbReference>
<dbReference type="AlphaFoldDB" id="A0A0C9YHM9"/>
<dbReference type="InterPro" id="IPR016939">
    <property type="entry name" value="Ribosomal_mS23_fun"/>
</dbReference>
<comment type="similarity">
    <text evidence="2">Belongs to the mitochondrion-specific ribosomal protein mS23 family.</text>
</comment>
<dbReference type="EMBL" id="KN838547">
    <property type="protein sequence ID" value="KIK07488.1"/>
    <property type="molecule type" value="Genomic_DNA"/>
</dbReference>
<evidence type="ECO:0000313" key="10">
    <source>
        <dbReference type="Proteomes" id="UP000054477"/>
    </source>
</evidence>
<evidence type="ECO:0000256" key="4">
    <source>
        <dbReference type="ARBA" id="ARBA00023128"/>
    </source>
</evidence>
<evidence type="ECO:0000313" key="9">
    <source>
        <dbReference type="EMBL" id="KIK07488.1"/>
    </source>
</evidence>
<sequence length="272" mass="31604">MVRRIASQVHQQASRLLRAKYLTQEPVWFQPVLDNPPLPLPPKAPPQRTAYDQKPGSLLNINLRSPRPLPVYYLEDDIRRQFFRDHPFEAFRPTTLIEGEQIAPPHEVHGKSWSRLRLRGRNPKPEDAIQFALNLYHHHDMPLSEAYARAVAQFRSLRSEHHVATTFAVMEAEELGAVFLPTEIEHGFEKEKRALATWERKKEMDQNALTARKRWKAIVQKHNGVDQWTKGQEYVRLWREGVKPNYSPLLAEPLPPPSTGADFLQVVKTRQN</sequence>
<keyword evidence="4" id="KW-0496">Mitochondrion</keyword>
<protein>
    <recommendedName>
        <fullName evidence="6">Small ribosomal subunit protein mS23</fullName>
    </recommendedName>
    <alternativeName>
        <fullName evidence="7">37S ribosomal protein S25, mitochondrial</fullName>
    </alternativeName>
</protein>
<evidence type="ECO:0000256" key="7">
    <source>
        <dbReference type="ARBA" id="ARBA00035421"/>
    </source>
</evidence>
<evidence type="ECO:0000256" key="2">
    <source>
        <dbReference type="ARBA" id="ARBA00009864"/>
    </source>
</evidence>
<evidence type="ECO:0000256" key="8">
    <source>
        <dbReference type="SAM" id="MobiDB-lite"/>
    </source>
</evidence>
<evidence type="ECO:0000256" key="5">
    <source>
        <dbReference type="ARBA" id="ARBA00023274"/>
    </source>
</evidence>
<organism evidence="9 10">
    <name type="scientific">Laccaria amethystina LaAM-08-1</name>
    <dbReference type="NCBI Taxonomy" id="1095629"/>
    <lineage>
        <taxon>Eukaryota</taxon>
        <taxon>Fungi</taxon>
        <taxon>Dikarya</taxon>
        <taxon>Basidiomycota</taxon>
        <taxon>Agaricomycotina</taxon>
        <taxon>Agaricomycetes</taxon>
        <taxon>Agaricomycetidae</taxon>
        <taxon>Agaricales</taxon>
        <taxon>Agaricineae</taxon>
        <taxon>Hydnangiaceae</taxon>
        <taxon>Laccaria</taxon>
    </lineage>
</organism>
<feature type="region of interest" description="Disordered" evidence="8">
    <location>
        <begin position="34"/>
        <end position="54"/>
    </location>
</feature>
<dbReference type="Proteomes" id="UP000054477">
    <property type="component" value="Unassembled WGS sequence"/>
</dbReference>
<dbReference type="PANTHER" id="PTHR37799:SF1">
    <property type="entry name" value="SMALL RIBOSOMAL SUBUNIT PROTEIN MS23"/>
    <property type="match status" value="1"/>
</dbReference>
<dbReference type="GO" id="GO:0005763">
    <property type="term" value="C:mitochondrial small ribosomal subunit"/>
    <property type="evidence" value="ECO:0007669"/>
    <property type="project" value="InterPro"/>
</dbReference>
<dbReference type="HOGENOM" id="CLU_068101_0_0_1"/>
<name>A0A0C9YHM9_9AGAR</name>
<dbReference type="OrthoDB" id="5542239at2759"/>
<reference evidence="9 10" key="1">
    <citation type="submission" date="2014-04" db="EMBL/GenBank/DDBJ databases">
        <authorList>
            <consortium name="DOE Joint Genome Institute"/>
            <person name="Kuo A."/>
            <person name="Kohler A."/>
            <person name="Nagy L.G."/>
            <person name="Floudas D."/>
            <person name="Copeland A."/>
            <person name="Barry K.W."/>
            <person name="Cichocki N."/>
            <person name="Veneault-Fourrey C."/>
            <person name="LaButti K."/>
            <person name="Lindquist E.A."/>
            <person name="Lipzen A."/>
            <person name="Lundell T."/>
            <person name="Morin E."/>
            <person name="Murat C."/>
            <person name="Sun H."/>
            <person name="Tunlid A."/>
            <person name="Henrissat B."/>
            <person name="Grigoriev I.V."/>
            <person name="Hibbett D.S."/>
            <person name="Martin F."/>
            <person name="Nordberg H.P."/>
            <person name="Cantor M.N."/>
            <person name="Hua S.X."/>
        </authorList>
    </citation>
    <scope>NUCLEOTIDE SEQUENCE [LARGE SCALE GENOMIC DNA]</scope>
    <source>
        <strain evidence="9 10">LaAM-08-1</strain>
    </source>
</reference>
<dbReference type="Pfam" id="PF13741">
    <property type="entry name" value="MRP-S25"/>
    <property type="match status" value="1"/>
</dbReference>
<dbReference type="GO" id="GO:0003735">
    <property type="term" value="F:structural constituent of ribosome"/>
    <property type="evidence" value="ECO:0007669"/>
    <property type="project" value="InterPro"/>
</dbReference>
<keyword evidence="10" id="KW-1185">Reference proteome</keyword>
<accession>A0A0C9YHM9</accession>